<evidence type="ECO:0000313" key="7">
    <source>
        <dbReference type="Proteomes" id="UP000077755"/>
    </source>
</evidence>
<dbReference type="SUPFAM" id="SSF53720">
    <property type="entry name" value="ALDH-like"/>
    <property type="match status" value="1"/>
</dbReference>
<dbReference type="InterPro" id="IPR016162">
    <property type="entry name" value="Ald_DH_N"/>
</dbReference>
<feature type="region of interest" description="Disordered" evidence="4">
    <location>
        <begin position="777"/>
        <end position="799"/>
    </location>
</feature>
<dbReference type="InterPro" id="IPR016163">
    <property type="entry name" value="Ald_DH_C"/>
</dbReference>
<evidence type="ECO:0000256" key="4">
    <source>
        <dbReference type="SAM" id="MobiDB-lite"/>
    </source>
</evidence>
<reference evidence="6" key="1">
    <citation type="journal article" date="2016" name="Nat. Genet.">
        <title>A high-quality carrot genome assembly provides new insights into carotenoid accumulation and asterid genome evolution.</title>
        <authorList>
            <person name="Iorizzo M."/>
            <person name="Ellison S."/>
            <person name="Senalik D."/>
            <person name="Zeng P."/>
            <person name="Satapoomin P."/>
            <person name="Huang J."/>
            <person name="Bowman M."/>
            <person name="Iovene M."/>
            <person name="Sanseverino W."/>
            <person name="Cavagnaro P."/>
            <person name="Yildiz M."/>
            <person name="Macko-Podgorni A."/>
            <person name="Moranska E."/>
            <person name="Grzebelus E."/>
            <person name="Grzebelus D."/>
            <person name="Ashrafi H."/>
            <person name="Zheng Z."/>
            <person name="Cheng S."/>
            <person name="Spooner D."/>
            <person name="Van Deynze A."/>
            <person name="Simon P."/>
        </authorList>
    </citation>
    <scope>NUCLEOTIDE SEQUENCE</scope>
    <source>
        <tissue evidence="6">Leaf</tissue>
    </source>
</reference>
<accession>A0AAF0W3T0</accession>
<keyword evidence="7" id="KW-1185">Reference proteome</keyword>
<feature type="domain" description="Aldehyde dehydrogenase" evidence="5">
    <location>
        <begin position="469"/>
        <end position="649"/>
    </location>
</feature>
<dbReference type="GO" id="GO:0006574">
    <property type="term" value="P:L-valine catabolic process"/>
    <property type="evidence" value="ECO:0007669"/>
    <property type="project" value="TreeGrafter"/>
</dbReference>
<gene>
    <name evidence="6" type="ORF">DCAR_0101853</name>
</gene>
<evidence type="ECO:0000256" key="3">
    <source>
        <dbReference type="ARBA" id="ARBA00023027"/>
    </source>
</evidence>
<dbReference type="GO" id="GO:0005739">
    <property type="term" value="C:mitochondrion"/>
    <property type="evidence" value="ECO:0007669"/>
    <property type="project" value="TreeGrafter"/>
</dbReference>
<dbReference type="GO" id="GO:0006210">
    <property type="term" value="P:thymine catabolic process"/>
    <property type="evidence" value="ECO:0007669"/>
    <property type="project" value="TreeGrafter"/>
</dbReference>
<reference evidence="6" key="2">
    <citation type="submission" date="2022-03" db="EMBL/GenBank/DDBJ databases">
        <title>Draft title - Genomic analysis of global carrot germplasm unveils the trajectory of domestication and the origin of high carotenoid orange carrot.</title>
        <authorList>
            <person name="Iorizzo M."/>
            <person name="Ellison S."/>
            <person name="Senalik D."/>
            <person name="Macko-Podgorni A."/>
            <person name="Grzebelus D."/>
            <person name="Bostan H."/>
            <person name="Rolling W."/>
            <person name="Curaba J."/>
            <person name="Simon P."/>
        </authorList>
    </citation>
    <scope>NUCLEOTIDE SEQUENCE</scope>
    <source>
        <tissue evidence="6">Leaf</tissue>
    </source>
</reference>
<evidence type="ECO:0000259" key="5">
    <source>
        <dbReference type="Pfam" id="PF00171"/>
    </source>
</evidence>
<dbReference type="AlphaFoldDB" id="A0AAF0W3T0"/>
<keyword evidence="2" id="KW-0560">Oxidoreductase</keyword>
<dbReference type="PANTHER" id="PTHR43866">
    <property type="entry name" value="MALONATE-SEMIALDEHYDE DEHYDROGENASE"/>
    <property type="match status" value="1"/>
</dbReference>
<keyword evidence="3" id="KW-0520">NAD</keyword>
<feature type="domain" description="Aldehyde dehydrogenase" evidence="5">
    <location>
        <begin position="226"/>
        <end position="459"/>
    </location>
</feature>
<feature type="region of interest" description="Disordered" evidence="4">
    <location>
        <begin position="190"/>
        <end position="213"/>
    </location>
</feature>
<organism evidence="6 7">
    <name type="scientific">Daucus carota subsp. sativus</name>
    <name type="common">Carrot</name>
    <dbReference type="NCBI Taxonomy" id="79200"/>
    <lineage>
        <taxon>Eukaryota</taxon>
        <taxon>Viridiplantae</taxon>
        <taxon>Streptophyta</taxon>
        <taxon>Embryophyta</taxon>
        <taxon>Tracheophyta</taxon>
        <taxon>Spermatophyta</taxon>
        <taxon>Magnoliopsida</taxon>
        <taxon>eudicotyledons</taxon>
        <taxon>Gunneridae</taxon>
        <taxon>Pentapetalae</taxon>
        <taxon>asterids</taxon>
        <taxon>campanulids</taxon>
        <taxon>Apiales</taxon>
        <taxon>Apiaceae</taxon>
        <taxon>Apioideae</taxon>
        <taxon>Scandiceae</taxon>
        <taxon>Daucinae</taxon>
        <taxon>Daucus</taxon>
        <taxon>Daucus sect. Daucus</taxon>
    </lineage>
</organism>
<dbReference type="CDD" id="cd07085">
    <property type="entry name" value="ALDH_F6_MMSDH"/>
    <property type="match status" value="1"/>
</dbReference>
<dbReference type="PANTHER" id="PTHR43866:SF10">
    <property type="entry name" value="METHYLMALONATE-SEMIALDEHYDE DEHYDROGENASE (COA ACYLATING)"/>
    <property type="match status" value="1"/>
</dbReference>
<name>A0AAF0W3T0_DAUCS</name>
<dbReference type="EC" id="1.2.1.27" evidence="1"/>
<proteinExistence type="predicted"/>
<dbReference type="Gene3D" id="3.40.309.10">
    <property type="entry name" value="Aldehyde Dehydrogenase, Chain A, domain 2"/>
    <property type="match status" value="1"/>
</dbReference>
<evidence type="ECO:0000256" key="1">
    <source>
        <dbReference type="ARBA" id="ARBA00013048"/>
    </source>
</evidence>
<evidence type="ECO:0000256" key="2">
    <source>
        <dbReference type="ARBA" id="ARBA00023002"/>
    </source>
</evidence>
<feature type="region of interest" description="Disordered" evidence="4">
    <location>
        <begin position="62"/>
        <end position="85"/>
    </location>
</feature>
<dbReference type="InterPro" id="IPR010061">
    <property type="entry name" value="MeMal-semiAld_DH"/>
</dbReference>
<feature type="compositionally biased region" description="Polar residues" evidence="4">
    <location>
        <begin position="197"/>
        <end position="207"/>
    </location>
</feature>
<dbReference type="InterPro" id="IPR016161">
    <property type="entry name" value="Ald_DH/histidinol_DH"/>
</dbReference>
<dbReference type="FunFam" id="3.40.605.10:FF:000003">
    <property type="entry name" value="Methylmalonate-semialdehyde dehydrogenase [acylating]"/>
    <property type="match status" value="1"/>
</dbReference>
<sequence length="799" mass="87668">MDSNCSELSEIARMLPPDPGTFVDREELIHYVGKIGVSQGYVVTIKQSKKDKVVMLGCDRGGVHRSRRKHDGETSGECSRNRKSSSRLTNCPFELMGKKEDGVWVLTIKNGSHNHEALKDITEHPSASRFTEKEVMQIKEMTESGLKPRQILKRLRQSNPKLLSTPKHVYNVKAKLRQGNLTVKTLKTLSHEKPTEGNLQSSTSNAEPSWRRSYPSRVPNFIGGKFVESQSLTSIDVINPATQEVVFQVPVTTNEEFKAAVFASKRAFLSWRDTPLLARQRVMFRFRELIQRNIEKIALSITTEQGKTLKDARHDVVCGLEAVEDACATSLPMGKYLPNVLDGTDTYIIREPLGVCAGICPLNFPALVPLWMFPIAVTCGNTFILKPSERDTAACLTLAELAMEAGLPNGVLNVIHGANDIINAILDNDEIKAVSFVGPDTAGMYVNARALANGKRVQVSVLHLGLAAMEDKLVSRAKALKVSAGIEPDVDIGPVISKQAKENICKLVQSGVDSGARLILDGRQITVPNYELGNFIGPTILCDVTNSMGCYKEEFIGPVLLCMQADSLDEAISIVNRNKYGIGASIFTTSGIAARKFQDEVEAGQVGINVPVPAPLQFFSLTGSKASISADLNFYGKSGVHFYTQIKTVTQQWSNLDYSDATSSIPPLSNVPGSSDIADIYSQGLQSNDYQGIDEMQSNDYENMDGIQLNDLQCRDGMQSNDLGSMDRVSLDLQRNVFRSNDADAPTLQPNYPQSSNRVSMPLQYEDFQSRSGVSLTLHSNDFSSTDEEGQPMSKSHAI</sequence>
<dbReference type="InterPro" id="IPR015590">
    <property type="entry name" value="Aldehyde_DH_dom"/>
</dbReference>
<evidence type="ECO:0000313" key="6">
    <source>
        <dbReference type="EMBL" id="WOG82687.1"/>
    </source>
</evidence>
<dbReference type="Pfam" id="PF00171">
    <property type="entry name" value="Aldedh"/>
    <property type="match status" value="2"/>
</dbReference>
<dbReference type="EMBL" id="CP093343">
    <property type="protein sequence ID" value="WOG82687.1"/>
    <property type="molecule type" value="Genomic_DNA"/>
</dbReference>
<dbReference type="GO" id="GO:0004491">
    <property type="term" value="F:methylmalonate-semialdehyde dehydrogenase (acylating, NAD) activity"/>
    <property type="evidence" value="ECO:0007669"/>
    <property type="project" value="UniProtKB-EC"/>
</dbReference>
<dbReference type="FunFam" id="3.40.309.10:FF:000002">
    <property type="entry name" value="Methylmalonate-semialdehyde dehydrogenase (Acylating)"/>
    <property type="match status" value="1"/>
</dbReference>
<dbReference type="Proteomes" id="UP000077755">
    <property type="component" value="Chromosome 1"/>
</dbReference>
<dbReference type="Gene3D" id="3.40.605.10">
    <property type="entry name" value="Aldehyde Dehydrogenase, Chain A, domain 1"/>
    <property type="match status" value="2"/>
</dbReference>
<protein>
    <recommendedName>
        <fullName evidence="1">methylmalonate-semialdehyde dehydrogenase (CoA acylating)</fullName>
        <ecNumber evidence="1">1.2.1.27</ecNumber>
    </recommendedName>
</protein>